<accession>A0AAU8JJ03</accession>
<gene>
    <name evidence="14" type="ORF">ABWT76_002144</name>
</gene>
<feature type="transmembrane region" description="Helical" evidence="13">
    <location>
        <begin position="59"/>
        <end position="79"/>
    </location>
</feature>
<evidence type="ECO:0000256" key="7">
    <source>
        <dbReference type="ARBA" id="ARBA00022475"/>
    </source>
</evidence>
<evidence type="ECO:0000256" key="3">
    <source>
        <dbReference type="ARBA" id="ARBA00010199"/>
    </source>
</evidence>
<evidence type="ECO:0000256" key="10">
    <source>
        <dbReference type="ARBA" id="ARBA00023065"/>
    </source>
</evidence>
<comment type="function">
    <text evidence="1">Multidrug efflux pump.</text>
</comment>
<proteinExistence type="inferred from homology"/>
<dbReference type="NCBIfam" id="TIGR00797">
    <property type="entry name" value="matE"/>
    <property type="match status" value="1"/>
</dbReference>
<evidence type="ECO:0000256" key="2">
    <source>
        <dbReference type="ARBA" id="ARBA00004651"/>
    </source>
</evidence>
<feature type="transmembrane region" description="Helical" evidence="13">
    <location>
        <begin position="138"/>
        <end position="158"/>
    </location>
</feature>
<dbReference type="GO" id="GO:0015297">
    <property type="term" value="F:antiporter activity"/>
    <property type="evidence" value="ECO:0007669"/>
    <property type="project" value="UniProtKB-KW"/>
</dbReference>
<keyword evidence="5" id="KW-0813">Transport</keyword>
<feature type="transmembrane region" description="Helical" evidence="13">
    <location>
        <begin position="20"/>
        <end position="39"/>
    </location>
</feature>
<feature type="transmembrane region" description="Helical" evidence="13">
    <location>
        <begin position="391"/>
        <end position="414"/>
    </location>
</feature>
<dbReference type="EMBL" id="CP159837">
    <property type="protein sequence ID" value="XCM39238.1"/>
    <property type="molecule type" value="Genomic_DNA"/>
</dbReference>
<dbReference type="InterPro" id="IPR048279">
    <property type="entry name" value="MdtK-like"/>
</dbReference>
<dbReference type="InterPro" id="IPR002528">
    <property type="entry name" value="MATE_fam"/>
</dbReference>
<feature type="transmembrane region" description="Helical" evidence="13">
    <location>
        <begin position="202"/>
        <end position="222"/>
    </location>
</feature>
<reference evidence="14" key="1">
    <citation type="submission" date="2024-07" db="EMBL/GenBank/DDBJ databases">
        <authorList>
            <person name="Kim Y.J."/>
            <person name="Jeong J.Y."/>
        </authorList>
    </citation>
    <scope>NUCLEOTIDE SEQUENCE</scope>
    <source>
        <strain evidence="14">GIHE-MW2</strain>
    </source>
</reference>
<keyword evidence="11 13" id="KW-0472">Membrane</keyword>
<evidence type="ECO:0000256" key="11">
    <source>
        <dbReference type="ARBA" id="ARBA00023136"/>
    </source>
</evidence>
<feature type="transmembrane region" description="Helical" evidence="13">
    <location>
        <begin position="355"/>
        <end position="379"/>
    </location>
</feature>
<dbReference type="GO" id="GO:0005886">
    <property type="term" value="C:plasma membrane"/>
    <property type="evidence" value="ECO:0007669"/>
    <property type="project" value="UniProtKB-SubCell"/>
</dbReference>
<comment type="similarity">
    <text evidence="3">Belongs to the multi antimicrobial extrusion (MATE) (TC 2.A.66.1) family.</text>
</comment>
<evidence type="ECO:0000313" key="14">
    <source>
        <dbReference type="EMBL" id="XCM39238.1"/>
    </source>
</evidence>
<evidence type="ECO:0000256" key="8">
    <source>
        <dbReference type="ARBA" id="ARBA00022692"/>
    </source>
</evidence>
<keyword evidence="6" id="KW-0050">Antiport</keyword>
<feature type="transmembrane region" description="Helical" evidence="13">
    <location>
        <begin position="322"/>
        <end position="343"/>
    </location>
</feature>
<dbReference type="PIRSF" id="PIRSF006603">
    <property type="entry name" value="DinF"/>
    <property type="match status" value="1"/>
</dbReference>
<feature type="transmembrane region" description="Helical" evidence="13">
    <location>
        <begin position="170"/>
        <end position="190"/>
    </location>
</feature>
<name>A0AAU8JJ03_9CYAN</name>
<dbReference type="CDD" id="cd13137">
    <property type="entry name" value="MATE_NorM_like"/>
    <property type="match status" value="1"/>
</dbReference>
<dbReference type="RefSeq" id="WP_156332010.1">
    <property type="nucleotide sequence ID" value="NZ_CP159837.1"/>
</dbReference>
<dbReference type="GO" id="GO:0042910">
    <property type="term" value="F:xenobiotic transmembrane transporter activity"/>
    <property type="evidence" value="ECO:0007669"/>
    <property type="project" value="InterPro"/>
</dbReference>
<keyword evidence="9 13" id="KW-1133">Transmembrane helix</keyword>
<protein>
    <recommendedName>
        <fullName evidence="4">Probable multidrug resistance protein NorM</fullName>
    </recommendedName>
    <alternativeName>
        <fullName evidence="12">Multidrug-efflux transporter</fullName>
    </alternativeName>
</protein>
<keyword evidence="10" id="KW-0406">Ion transport</keyword>
<evidence type="ECO:0000256" key="6">
    <source>
        <dbReference type="ARBA" id="ARBA00022449"/>
    </source>
</evidence>
<evidence type="ECO:0000256" key="1">
    <source>
        <dbReference type="ARBA" id="ARBA00003408"/>
    </source>
</evidence>
<dbReference type="PANTHER" id="PTHR43298">
    <property type="entry name" value="MULTIDRUG RESISTANCE PROTEIN NORM-RELATED"/>
    <property type="match status" value="1"/>
</dbReference>
<dbReference type="GO" id="GO:0006811">
    <property type="term" value="P:monoatomic ion transport"/>
    <property type="evidence" value="ECO:0007669"/>
    <property type="project" value="UniProtKB-KW"/>
</dbReference>
<sequence>MSQFYYAKPPLTRSMGEEVLRLAMPAIAQLLLQSLVFLLDRIMLGHYSTTALASMRVSSSLDWCISTTFSGASVGAIALMGRAVGANKPALAAAVVRVCWLFSLILGMAIAIFSWFALDDILGWFPFGSVEVQTAAHEYLRIVLSGMPLQLSSMMAAALLQGSGNTKTPFFVAAIANGVNFAINYGLIFGHFGLPELGVRGAAIGTVVAMGVNAIVLGRILYRHLQTISPRRRGGELAALGRVLDLSAPIFSERLFRSLGYLGFTAILATLGDLAMATYEVTESIELIQYQIAEGFGIATAAIVSQQLGAKSLKSAAIGGQVSLGLAIAVLSVGSIMFLLVPQGILEVFSQDPEIVAAGVPCLVIVAIAQPFMATSIVLEQVLRGAGDTRTAFYISLAGWFLVRMIATYLFVFIFHLGLIGVWMGSTCDWIVRSAILLWIFVQGRWQKIAVL</sequence>
<dbReference type="Pfam" id="PF01554">
    <property type="entry name" value="MatE"/>
    <property type="match status" value="2"/>
</dbReference>
<dbReference type="InterPro" id="IPR050222">
    <property type="entry name" value="MATE_MdtK"/>
</dbReference>
<evidence type="ECO:0000256" key="9">
    <source>
        <dbReference type="ARBA" id="ARBA00022989"/>
    </source>
</evidence>
<evidence type="ECO:0000256" key="5">
    <source>
        <dbReference type="ARBA" id="ARBA00022448"/>
    </source>
</evidence>
<dbReference type="AlphaFoldDB" id="A0AAU8JJ03"/>
<keyword evidence="7" id="KW-1003">Cell membrane</keyword>
<keyword evidence="8 13" id="KW-0812">Transmembrane</keyword>
<comment type="subcellular location">
    <subcellularLocation>
        <location evidence="2">Cell membrane</location>
        <topology evidence="2">Multi-pass membrane protein</topology>
    </subcellularLocation>
</comment>
<dbReference type="PANTHER" id="PTHR43298:SF2">
    <property type="entry name" value="FMN_FAD EXPORTER YEEO-RELATED"/>
    <property type="match status" value="1"/>
</dbReference>
<organism evidence="14">
    <name type="scientific">Planktothricoides raciborskii GIHE-MW2</name>
    <dbReference type="NCBI Taxonomy" id="2792601"/>
    <lineage>
        <taxon>Bacteria</taxon>
        <taxon>Bacillati</taxon>
        <taxon>Cyanobacteriota</taxon>
        <taxon>Cyanophyceae</taxon>
        <taxon>Oscillatoriophycideae</taxon>
        <taxon>Oscillatoriales</taxon>
        <taxon>Oscillatoriaceae</taxon>
        <taxon>Planktothricoides</taxon>
    </lineage>
</organism>
<evidence type="ECO:0000256" key="4">
    <source>
        <dbReference type="ARBA" id="ARBA00020268"/>
    </source>
</evidence>
<feature type="transmembrane region" description="Helical" evidence="13">
    <location>
        <begin position="420"/>
        <end position="442"/>
    </location>
</feature>
<evidence type="ECO:0000256" key="13">
    <source>
        <dbReference type="SAM" id="Phobius"/>
    </source>
</evidence>
<evidence type="ECO:0000256" key="12">
    <source>
        <dbReference type="ARBA" id="ARBA00031636"/>
    </source>
</evidence>
<feature type="transmembrane region" description="Helical" evidence="13">
    <location>
        <begin position="91"/>
        <end position="118"/>
    </location>
</feature>